<dbReference type="EMBL" id="CP030032">
    <property type="protein sequence ID" value="AWV87951.1"/>
    <property type="molecule type" value="Genomic_DNA"/>
</dbReference>
<accession>A0A2Z4FG84</accession>
<protein>
    <submittedName>
        <fullName evidence="2">Uncharacterized protein</fullName>
    </submittedName>
</protein>
<reference evidence="2 3" key="1">
    <citation type="submission" date="2018-06" db="EMBL/GenBank/DDBJ databases">
        <title>Lujinxingia sediminis gen. nov. sp. nov., a new facultative anaerobic member of the class Deltaproteobacteria, and proposal of Lujinxingaceae fam. nov.</title>
        <authorList>
            <person name="Guo L.-Y."/>
            <person name="Li C.-M."/>
            <person name="Wang S."/>
            <person name="Du Z.-J."/>
        </authorList>
    </citation>
    <scope>NUCLEOTIDE SEQUENCE [LARGE SCALE GENOMIC DNA]</scope>
    <source>
        <strain evidence="2 3">FA350</strain>
    </source>
</reference>
<comment type="similarity">
    <text evidence="1">Belongs to the SCO1/2 family.</text>
</comment>
<evidence type="ECO:0000313" key="2">
    <source>
        <dbReference type="EMBL" id="AWV87951.1"/>
    </source>
</evidence>
<dbReference type="CDD" id="cd02968">
    <property type="entry name" value="SCO"/>
    <property type="match status" value="1"/>
</dbReference>
<dbReference type="InterPro" id="IPR003782">
    <property type="entry name" value="SCO1/SenC"/>
</dbReference>
<dbReference type="Pfam" id="PF02630">
    <property type="entry name" value="SCO1-SenC"/>
    <property type="match status" value="1"/>
</dbReference>
<gene>
    <name evidence="2" type="ORF">DN745_00845</name>
</gene>
<dbReference type="PANTHER" id="PTHR12151:SF25">
    <property type="entry name" value="LINALOOL DEHYDRATASE_ISOMERASE DOMAIN-CONTAINING PROTEIN"/>
    <property type="match status" value="1"/>
</dbReference>
<dbReference type="RefSeq" id="WP_111331257.1">
    <property type="nucleotide sequence ID" value="NZ_CP030032.1"/>
</dbReference>
<dbReference type="KEGG" id="bsed:DN745_00845"/>
<dbReference type="Proteomes" id="UP000249799">
    <property type="component" value="Chromosome"/>
</dbReference>
<dbReference type="PROSITE" id="PS51257">
    <property type="entry name" value="PROKAR_LIPOPROTEIN"/>
    <property type="match status" value="1"/>
</dbReference>
<evidence type="ECO:0000256" key="1">
    <source>
        <dbReference type="ARBA" id="ARBA00010996"/>
    </source>
</evidence>
<evidence type="ECO:0000313" key="3">
    <source>
        <dbReference type="Proteomes" id="UP000249799"/>
    </source>
</evidence>
<dbReference type="PANTHER" id="PTHR12151">
    <property type="entry name" value="ELECTRON TRANSPORT PROTIN SCO1/SENC FAMILY MEMBER"/>
    <property type="match status" value="1"/>
</dbReference>
<dbReference type="OrthoDB" id="9786756at2"/>
<sequence>MIDLGRQLAGLRRRVLLALVMLATLLLFAGCEDKGPYPLELSDYQTAVLGLDFKTLPARGLVDQKGEAFSFANYWADGKPVMMTEIYTNCPMPDMCPMLMAKVARAQTILAEQGVKPQDYRVLILSMDPENDPPEAMLSYAQVHGLRMENVTLVTGNKQTLDAVMKKLEVGIRMAPDGELIHSMRTYVMDAEGKIAAGFRQSGWKPEELATRLKGQL</sequence>
<dbReference type="SUPFAM" id="SSF52833">
    <property type="entry name" value="Thioredoxin-like"/>
    <property type="match status" value="1"/>
</dbReference>
<proteinExistence type="inferred from homology"/>
<dbReference type="AlphaFoldDB" id="A0A2Z4FG84"/>
<organism evidence="2 3">
    <name type="scientific">Bradymonas sediminis</name>
    <dbReference type="NCBI Taxonomy" id="1548548"/>
    <lineage>
        <taxon>Bacteria</taxon>
        <taxon>Deltaproteobacteria</taxon>
        <taxon>Bradymonadales</taxon>
        <taxon>Bradymonadaceae</taxon>
        <taxon>Bradymonas</taxon>
    </lineage>
</organism>
<name>A0A2Z4FG84_9DELT</name>
<dbReference type="Gene3D" id="3.40.30.10">
    <property type="entry name" value="Glutaredoxin"/>
    <property type="match status" value="1"/>
</dbReference>
<dbReference type="InterPro" id="IPR036249">
    <property type="entry name" value="Thioredoxin-like_sf"/>
</dbReference>
<keyword evidence="3" id="KW-1185">Reference proteome</keyword>